<comment type="caution">
    <text evidence="1">The sequence shown here is derived from an EMBL/GenBank/DDBJ whole genome shotgun (WGS) entry which is preliminary data.</text>
</comment>
<accession>A0A495VD89</accession>
<name>A0A495VD89_9GAMM</name>
<dbReference type="RefSeq" id="WP_170164839.1">
    <property type="nucleotide sequence ID" value="NZ_RBXL01000001.1"/>
</dbReference>
<proteinExistence type="predicted"/>
<gene>
    <name evidence="1" type="ORF">BDD21_4106</name>
</gene>
<sequence>MSEQSKSRPKVPEGKVRFHKTKQMEPNEKGFVGYETLWDSLQKEVEYKTPKRP</sequence>
<evidence type="ECO:0000313" key="1">
    <source>
        <dbReference type="EMBL" id="RKT46583.1"/>
    </source>
</evidence>
<keyword evidence="2" id="KW-1185">Reference proteome</keyword>
<protein>
    <submittedName>
        <fullName evidence="1">Uncharacterized protein</fullName>
    </submittedName>
</protein>
<evidence type="ECO:0000313" key="2">
    <source>
        <dbReference type="Proteomes" id="UP000274556"/>
    </source>
</evidence>
<dbReference type="Proteomes" id="UP000274556">
    <property type="component" value="Unassembled WGS sequence"/>
</dbReference>
<organism evidence="1 2">
    <name type="scientific">Thiocapsa rosea</name>
    <dbReference type="NCBI Taxonomy" id="69360"/>
    <lineage>
        <taxon>Bacteria</taxon>
        <taxon>Pseudomonadati</taxon>
        <taxon>Pseudomonadota</taxon>
        <taxon>Gammaproteobacteria</taxon>
        <taxon>Chromatiales</taxon>
        <taxon>Chromatiaceae</taxon>
        <taxon>Thiocapsa</taxon>
    </lineage>
</organism>
<dbReference type="EMBL" id="RBXL01000001">
    <property type="protein sequence ID" value="RKT46583.1"/>
    <property type="molecule type" value="Genomic_DNA"/>
</dbReference>
<dbReference type="AlphaFoldDB" id="A0A495VD89"/>
<reference evidence="1 2" key="1">
    <citation type="submission" date="2018-10" db="EMBL/GenBank/DDBJ databases">
        <title>Genomic Encyclopedia of Archaeal and Bacterial Type Strains, Phase II (KMG-II): from individual species to whole genera.</title>
        <authorList>
            <person name="Goeker M."/>
        </authorList>
    </citation>
    <scope>NUCLEOTIDE SEQUENCE [LARGE SCALE GENOMIC DNA]</scope>
    <source>
        <strain evidence="1 2">DSM 235</strain>
    </source>
</reference>